<accession>A0ABQ1TRR1</accession>
<protein>
    <submittedName>
        <fullName evidence="1">Uncharacterized protein</fullName>
    </submittedName>
</protein>
<dbReference type="EMBL" id="BMIT01000011">
    <property type="protein sequence ID" value="GGF01799.1"/>
    <property type="molecule type" value="Genomic_DNA"/>
</dbReference>
<keyword evidence="2" id="KW-1185">Reference proteome</keyword>
<sequence length="107" mass="12305">MFLGEFIAEFSDYENKLDIKGSSITLDIIEDEEIVISFADIKKLCELFIQDKLNKNHLCFIADALQLCDLVDFEEEGVFDYVAELTDPEINGVFTKQRAIEIVEKFT</sequence>
<dbReference type="Proteomes" id="UP000638462">
    <property type="component" value="Unassembled WGS sequence"/>
</dbReference>
<name>A0ABQ1TRR1_9GAMM</name>
<reference evidence="2" key="1">
    <citation type="journal article" date="2019" name="Int. J. Syst. Evol. Microbiol.">
        <title>The Global Catalogue of Microorganisms (GCM) 10K type strain sequencing project: providing services to taxonomists for standard genome sequencing and annotation.</title>
        <authorList>
            <consortium name="The Broad Institute Genomics Platform"/>
            <consortium name="The Broad Institute Genome Sequencing Center for Infectious Disease"/>
            <person name="Wu L."/>
            <person name="Ma J."/>
        </authorList>
    </citation>
    <scope>NUCLEOTIDE SEQUENCE [LARGE SCALE GENOMIC DNA]</scope>
    <source>
        <strain evidence="2">CGMCC 1.15394</strain>
    </source>
</reference>
<evidence type="ECO:0000313" key="2">
    <source>
        <dbReference type="Proteomes" id="UP000638462"/>
    </source>
</evidence>
<organism evidence="1 2">
    <name type="scientific">Pseudoalteromonas gelatinilytica</name>
    <dbReference type="NCBI Taxonomy" id="1703256"/>
    <lineage>
        <taxon>Bacteria</taxon>
        <taxon>Pseudomonadati</taxon>
        <taxon>Pseudomonadota</taxon>
        <taxon>Gammaproteobacteria</taxon>
        <taxon>Alteromonadales</taxon>
        <taxon>Pseudoalteromonadaceae</taxon>
        <taxon>Pseudoalteromonas</taxon>
    </lineage>
</organism>
<comment type="caution">
    <text evidence="1">The sequence shown here is derived from an EMBL/GenBank/DDBJ whole genome shotgun (WGS) entry which is preliminary data.</text>
</comment>
<evidence type="ECO:0000313" key="1">
    <source>
        <dbReference type="EMBL" id="GGF01799.1"/>
    </source>
</evidence>
<gene>
    <name evidence="1" type="ORF">GCM10008027_28360</name>
</gene>
<proteinExistence type="predicted"/>